<keyword evidence="3" id="KW-1185">Reference proteome</keyword>
<organism evidence="2 3">
    <name type="scientific">Daucus carota subsp. sativus</name>
    <name type="common">Carrot</name>
    <dbReference type="NCBI Taxonomy" id="79200"/>
    <lineage>
        <taxon>Eukaryota</taxon>
        <taxon>Viridiplantae</taxon>
        <taxon>Streptophyta</taxon>
        <taxon>Embryophyta</taxon>
        <taxon>Tracheophyta</taxon>
        <taxon>Spermatophyta</taxon>
        <taxon>Magnoliopsida</taxon>
        <taxon>eudicotyledons</taxon>
        <taxon>Gunneridae</taxon>
        <taxon>Pentapetalae</taxon>
        <taxon>asterids</taxon>
        <taxon>campanulids</taxon>
        <taxon>Apiales</taxon>
        <taxon>Apiaceae</taxon>
        <taxon>Apioideae</taxon>
        <taxon>Scandiceae</taxon>
        <taxon>Daucinae</taxon>
        <taxon>Daucus</taxon>
        <taxon>Daucus sect. Daucus</taxon>
    </lineage>
</organism>
<accession>A0A161YLN7</accession>
<evidence type="ECO:0000313" key="3">
    <source>
        <dbReference type="Proteomes" id="UP000077755"/>
    </source>
</evidence>
<dbReference type="Gramene" id="KZM94489">
    <property type="protein sequence ID" value="KZM94489"/>
    <property type="gene ID" value="DCAR_017732"/>
</dbReference>
<sequence length="199" mass="21076">MNAPVSSHDQSPLSNVTSNHNGSGFIASTEKTPLANNGKHSLLTPGSVLNMNAPVSSHDQTPLSNVTSNHNGSSSTGIFCPLDRSVGRLPLAQTNRKRDKRATVFNSSGQTGSSTRHPLSNITNQIPLSPGTVFNSSGQTGSSTRHPLSNITNQIPLSPGSVLNMNGSMIDNDKPPLSNVTIQHHVKSQKNLKKTKDQL</sequence>
<dbReference type="AlphaFoldDB" id="A0A161YLN7"/>
<reference evidence="2" key="2">
    <citation type="submission" date="2022-03" db="EMBL/GenBank/DDBJ databases">
        <title>Draft title - Genomic analysis of global carrot germplasm unveils the trajectory of domestication and the origin of high carotenoid orange carrot.</title>
        <authorList>
            <person name="Iorizzo M."/>
            <person name="Ellison S."/>
            <person name="Senalik D."/>
            <person name="Macko-Podgorni A."/>
            <person name="Grzebelus D."/>
            <person name="Bostan H."/>
            <person name="Rolling W."/>
            <person name="Curaba J."/>
            <person name="Simon P."/>
        </authorList>
    </citation>
    <scope>NUCLEOTIDE SEQUENCE</scope>
    <source>
        <tissue evidence="2">Leaf</tissue>
    </source>
</reference>
<feature type="region of interest" description="Disordered" evidence="1">
    <location>
        <begin position="1"/>
        <end position="74"/>
    </location>
</feature>
<proteinExistence type="predicted"/>
<feature type="compositionally biased region" description="Polar residues" evidence="1">
    <location>
        <begin position="1"/>
        <end position="22"/>
    </location>
</feature>
<feature type="compositionally biased region" description="Polar residues" evidence="1">
    <location>
        <begin position="29"/>
        <end position="39"/>
    </location>
</feature>
<gene>
    <name evidence="2" type="ORF">DCAR_0520330</name>
</gene>
<feature type="compositionally biased region" description="Polar residues" evidence="1">
    <location>
        <begin position="47"/>
        <end position="74"/>
    </location>
</feature>
<evidence type="ECO:0000256" key="1">
    <source>
        <dbReference type="SAM" id="MobiDB-lite"/>
    </source>
</evidence>
<dbReference type="Proteomes" id="UP000077755">
    <property type="component" value="Chromosome 5"/>
</dbReference>
<evidence type="ECO:0000313" key="2">
    <source>
        <dbReference type="EMBL" id="WOH00953.1"/>
    </source>
</evidence>
<dbReference type="EMBL" id="CP093347">
    <property type="protein sequence ID" value="WOH00953.1"/>
    <property type="molecule type" value="Genomic_DNA"/>
</dbReference>
<name>A0A161YLN7_DAUCS</name>
<protein>
    <submittedName>
        <fullName evidence="2">Uncharacterized protein</fullName>
    </submittedName>
</protein>
<reference evidence="2" key="1">
    <citation type="journal article" date="2016" name="Nat. Genet.">
        <title>A high-quality carrot genome assembly provides new insights into carotenoid accumulation and asterid genome evolution.</title>
        <authorList>
            <person name="Iorizzo M."/>
            <person name="Ellison S."/>
            <person name="Senalik D."/>
            <person name="Zeng P."/>
            <person name="Satapoomin P."/>
            <person name="Huang J."/>
            <person name="Bowman M."/>
            <person name="Iovene M."/>
            <person name="Sanseverino W."/>
            <person name="Cavagnaro P."/>
            <person name="Yildiz M."/>
            <person name="Macko-Podgorni A."/>
            <person name="Moranska E."/>
            <person name="Grzebelus E."/>
            <person name="Grzebelus D."/>
            <person name="Ashrafi H."/>
            <person name="Zheng Z."/>
            <person name="Cheng S."/>
            <person name="Spooner D."/>
            <person name="Van Deynze A."/>
            <person name="Simon P."/>
        </authorList>
    </citation>
    <scope>NUCLEOTIDE SEQUENCE</scope>
    <source>
        <tissue evidence="2">Leaf</tissue>
    </source>
</reference>
<feature type="region of interest" description="Disordered" evidence="1">
    <location>
        <begin position="94"/>
        <end position="157"/>
    </location>
</feature>
<feature type="compositionally biased region" description="Polar residues" evidence="1">
    <location>
        <begin position="104"/>
        <end position="157"/>
    </location>
</feature>